<dbReference type="Proteomes" id="UP001234178">
    <property type="component" value="Unassembled WGS sequence"/>
</dbReference>
<evidence type="ECO:0000313" key="1">
    <source>
        <dbReference type="EMBL" id="KAK4018810.1"/>
    </source>
</evidence>
<reference evidence="1 2" key="1">
    <citation type="journal article" date="2023" name="Nucleic Acids Res.">
        <title>The hologenome of Daphnia magna reveals possible DNA methylation and microbiome-mediated evolution of the host genome.</title>
        <authorList>
            <person name="Chaturvedi A."/>
            <person name="Li X."/>
            <person name="Dhandapani V."/>
            <person name="Marshall H."/>
            <person name="Kissane S."/>
            <person name="Cuenca-Cambronero M."/>
            <person name="Asole G."/>
            <person name="Calvet F."/>
            <person name="Ruiz-Romero M."/>
            <person name="Marangio P."/>
            <person name="Guigo R."/>
            <person name="Rago D."/>
            <person name="Mirbahai L."/>
            <person name="Eastwood N."/>
            <person name="Colbourne J.K."/>
            <person name="Zhou J."/>
            <person name="Mallon E."/>
            <person name="Orsini L."/>
        </authorList>
    </citation>
    <scope>NUCLEOTIDE SEQUENCE [LARGE SCALE GENOMIC DNA]</scope>
    <source>
        <strain evidence="1">LRV0_1</strain>
    </source>
</reference>
<proteinExistence type="predicted"/>
<comment type="caution">
    <text evidence="1">The sequence shown here is derived from an EMBL/GenBank/DDBJ whole genome shotgun (WGS) entry which is preliminary data.</text>
</comment>
<name>A0ABR0A0Z1_9CRUS</name>
<dbReference type="EMBL" id="JAOYFB010000036">
    <property type="protein sequence ID" value="KAK4018810.1"/>
    <property type="molecule type" value="Genomic_DNA"/>
</dbReference>
<evidence type="ECO:0000313" key="2">
    <source>
        <dbReference type="Proteomes" id="UP001234178"/>
    </source>
</evidence>
<protein>
    <submittedName>
        <fullName evidence="1">Uncharacterized protein</fullName>
    </submittedName>
</protein>
<sequence>MSDCRCCVCWYDGKAIQSSVSYTTTTAIGIRLFEFNKLLGFEACGYMKRTIQRSALHTSNQRNTCVTIVNH</sequence>
<organism evidence="1 2">
    <name type="scientific">Daphnia magna</name>
    <dbReference type="NCBI Taxonomy" id="35525"/>
    <lineage>
        <taxon>Eukaryota</taxon>
        <taxon>Metazoa</taxon>
        <taxon>Ecdysozoa</taxon>
        <taxon>Arthropoda</taxon>
        <taxon>Crustacea</taxon>
        <taxon>Branchiopoda</taxon>
        <taxon>Diplostraca</taxon>
        <taxon>Cladocera</taxon>
        <taxon>Anomopoda</taxon>
        <taxon>Daphniidae</taxon>
        <taxon>Daphnia</taxon>
    </lineage>
</organism>
<accession>A0ABR0A0Z1</accession>
<gene>
    <name evidence="1" type="ORF">OUZ56_000850</name>
</gene>
<keyword evidence="2" id="KW-1185">Reference proteome</keyword>